<reference evidence="11" key="1">
    <citation type="submission" date="2019-07" db="EMBL/GenBank/DDBJ databases">
        <title>De Novo Assembly of kiwifruit Actinidia rufa.</title>
        <authorList>
            <person name="Sugita-Konishi S."/>
            <person name="Sato K."/>
            <person name="Mori E."/>
            <person name="Abe Y."/>
            <person name="Kisaki G."/>
            <person name="Hamano K."/>
            <person name="Suezawa K."/>
            <person name="Otani M."/>
            <person name="Fukuda T."/>
            <person name="Manabe T."/>
            <person name="Gomi K."/>
            <person name="Tabuchi M."/>
            <person name="Akimitsu K."/>
            <person name="Kataoka I."/>
        </authorList>
    </citation>
    <scope>NUCLEOTIDE SEQUENCE [LARGE SCALE GENOMIC DNA]</scope>
    <source>
        <strain evidence="11">cv. Fuchu</strain>
    </source>
</reference>
<evidence type="ECO:0000313" key="11">
    <source>
        <dbReference type="Proteomes" id="UP000585474"/>
    </source>
</evidence>
<dbReference type="InterPro" id="IPR002182">
    <property type="entry name" value="NB-ARC"/>
</dbReference>
<comment type="caution">
    <text evidence="10">The sequence shown here is derived from an EMBL/GenBank/DDBJ whole genome shotgun (WGS) entry which is preliminary data.</text>
</comment>
<keyword evidence="5" id="KW-0611">Plant defense</keyword>
<dbReference type="InterPro" id="IPR027417">
    <property type="entry name" value="P-loop_NTPase"/>
</dbReference>
<evidence type="ECO:0000259" key="8">
    <source>
        <dbReference type="Pfam" id="PF23559"/>
    </source>
</evidence>
<evidence type="ECO:0000256" key="4">
    <source>
        <dbReference type="ARBA" id="ARBA00022741"/>
    </source>
</evidence>
<dbReference type="Gene3D" id="3.40.50.300">
    <property type="entry name" value="P-loop containing nucleotide triphosphate hydrolases"/>
    <property type="match status" value="1"/>
</dbReference>
<dbReference type="InterPro" id="IPR044974">
    <property type="entry name" value="Disease_R_plants"/>
</dbReference>
<dbReference type="InterPro" id="IPR058922">
    <property type="entry name" value="WHD_DRP"/>
</dbReference>
<dbReference type="FunFam" id="1.10.10.10:FF:000322">
    <property type="entry name" value="Probable disease resistance protein At1g63360"/>
    <property type="match status" value="1"/>
</dbReference>
<evidence type="ECO:0000256" key="1">
    <source>
        <dbReference type="ARBA" id="ARBA00008894"/>
    </source>
</evidence>
<dbReference type="PANTHER" id="PTHR23155:SF1193">
    <property type="entry name" value="DISEASE RESISTANCE PROTEIN RPP13-RELATED"/>
    <property type="match status" value="1"/>
</dbReference>
<evidence type="ECO:0000256" key="5">
    <source>
        <dbReference type="ARBA" id="ARBA00022821"/>
    </source>
</evidence>
<dbReference type="Pfam" id="PF23598">
    <property type="entry name" value="LRR_14"/>
    <property type="match status" value="1"/>
</dbReference>
<evidence type="ECO:0008006" key="12">
    <source>
        <dbReference type="Google" id="ProtNLM"/>
    </source>
</evidence>
<dbReference type="Gene3D" id="1.10.10.10">
    <property type="entry name" value="Winged helix-like DNA-binding domain superfamily/Winged helix DNA-binding domain"/>
    <property type="match status" value="1"/>
</dbReference>
<keyword evidence="6" id="KW-0067">ATP-binding</keyword>
<dbReference type="GO" id="GO:0051607">
    <property type="term" value="P:defense response to virus"/>
    <property type="evidence" value="ECO:0007669"/>
    <property type="project" value="UniProtKB-ARBA"/>
</dbReference>
<dbReference type="PRINTS" id="PR00364">
    <property type="entry name" value="DISEASERSIST"/>
</dbReference>
<keyword evidence="11" id="KW-1185">Reference proteome</keyword>
<evidence type="ECO:0000256" key="3">
    <source>
        <dbReference type="ARBA" id="ARBA00022737"/>
    </source>
</evidence>
<dbReference type="GO" id="GO:0098542">
    <property type="term" value="P:defense response to other organism"/>
    <property type="evidence" value="ECO:0007669"/>
    <property type="project" value="TreeGrafter"/>
</dbReference>
<dbReference type="EMBL" id="BJWL01000144">
    <property type="protein sequence ID" value="GFS31363.1"/>
    <property type="molecule type" value="Genomic_DNA"/>
</dbReference>
<dbReference type="InterPro" id="IPR055414">
    <property type="entry name" value="LRR_R13L4/SHOC2-like"/>
</dbReference>
<dbReference type="Pfam" id="PF23559">
    <property type="entry name" value="WHD_DRP"/>
    <property type="match status" value="1"/>
</dbReference>
<evidence type="ECO:0000259" key="9">
    <source>
        <dbReference type="Pfam" id="PF23598"/>
    </source>
</evidence>
<dbReference type="SUPFAM" id="SSF52540">
    <property type="entry name" value="P-loop containing nucleoside triphosphate hydrolases"/>
    <property type="match status" value="1"/>
</dbReference>
<dbReference type="InterPro" id="IPR032675">
    <property type="entry name" value="LRR_dom_sf"/>
</dbReference>
<gene>
    <name evidence="10" type="ORF">Acr_00g0016910</name>
</gene>
<evidence type="ECO:0000259" key="7">
    <source>
        <dbReference type="Pfam" id="PF00931"/>
    </source>
</evidence>
<dbReference type="SUPFAM" id="SSF52058">
    <property type="entry name" value="L domain-like"/>
    <property type="match status" value="1"/>
</dbReference>
<dbReference type="FunFam" id="3.40.50.300:FF:001091">
    <property type="entry name" value="Probable disease resistance protein At1g61300"/>
    <property type="match status" value="1"/>
</dbReference>
<comment type="similarity">
    <text evidence="1">Belongs to the disease resistance NB-LRR family.</text>
</comment>
<dbReference type="Proteomes" id="UP000585474">
    <property type="component" value="Unassembled WGS sequence"/>
</dbReference>
<feature type="domain" description="NB-ARC" evidence="7">
    <location>
        <begin position="160"/>
        <end position="329"/>
    </location>
</feature>
<keyword evidence="3" id="KW-0677">Repeat</keyword>
<dbReference type="Gene3D" id="3.80.10.10">
    <property type="entry name" value="Ribonuclease Inhibitor"/>
    <property type="match status" value="1"/>
</dbReference>
<protein>
    <recommendedName>
        <fullName evidence="12">NB-ARC domain-containing disease resistance protein</fullName>
    </recommendedName>
</protein>
<dbReference type="GO" id="GO:0005524">
    <property type="term" value="F:ATP binding"/>
    <property type="evidence" value="ECO:0007669"/>
    <property type="project" value="UniProtKB-KW"/>
</dbReference>
<proteinExistence type="inferred from homology"/>
<accession>A0A7J0DB23</accession>
<evidence type="ECO:0000256" key="2">
    <source>
        <dbReference type="ARBA" id="ARBA00022614"/>
    </source>
</evidence>
<dbReference type="InterPro" id="IPR036388">
    <property type="entry name" value="WH-like_DNA-bd_sf"/>
</dbReference>
<dbReference type="GO" id="GO:0043531">
    <property type="term" value="F:ADP binding"/>
    <property type="evidence" value="ECO:0007669"/>
    <property type="project" value="InterPro"/>
</dbReference>
<dbReference type="InterPro" id="IPR042197">
    <property type="entry name" value="Apaf_helical"/>
</dbReference>
<organism evidence="10 11">
    <name type="scientific">Actinidia rufa</name>
    <dbReference type="NCBI Taxonomy" id="165716"/>
    <lineage>
        <taxon>Eukaryota</taxon>
        <taxon>Viridiplantae</taxon>
        <taxon>Streptophyta</taxon>
        <taxon>Embryophyta</taxon>
        <taxon>Tracheophyta</taxon>
        <taxon>Spermatophyta</taxon>
        <taxon>Magnoliopsida</taxon>
        <taxon>eudicotyledons</taxon>
        <taxon>Gunneridae</taxon>
        <taxon>Pentapetalae</taxon>
        <taxon>asterids</taxon>
        <taxon>Ericales</taxon>
        <taxon>Actinidiaceae</taxon>
        <taxon>Actinidia</taxon>
    </lineage>
</organism>
<dbReference type="Gene3D" id="1.10.8.430">
    <property type="entry name" value="Helical domain of apoptotic protease-activating factors"/>
    <property type="match status" value="1"/>
</dbReference>
<keyword evidence="2" id="KW-0433">Leucine-rich repeat</keyword>
<feature type="domain" description="Disease resistance R13L4/SHOC-2-like LRR" evidence="9">
    <location>
        <begin position="554"/>
        <end position="740"/>
    </location>
</feature>
<evidence type="ECO:0000313" key="10">
    <source>
        <dbReference type="EMBL" id="GFS31363.1"/>
    </source>
</evidence>
<dbReference type="AlphaFoldDB" id="A0A7J0DB23"/>
<dbReference type="Pfam" id="PF00931">
    <property type="entry name" value="NB-ARC"/>
    <property type="match status" value="1"/>
</dbReference>
<dbReference type="OrthoDB" id="646178at2759"/>
<name>A0A7J0DB23_9ERIC</name>
<sequence length="863" mass="100015">MAEYVVSCLLEKLSRFISEEEDLTFCFKEEIESLTYMLECIRFDLSFTEENIYLARELKQLADETRERLYIMDKYVAIGPRQKEETFWARIKSNLHHQSARSRLAKEINGIRKKFEEMDKIFDIQGVTQKEDLIQDNFSLERRLYLEERETATIGLDVDTRARAIIEQLTKGEAGRDVISIVGMGGIGKTTLARQVYNNQIIVKHFNFRAWVNVSVGDRVTDLLWTLLRRAVGMTKEEMKGMSNDELRFELRRYLRSTRYMIVLDDIWKTEIWDELNQVLDNNMYGSRIIITTRFLHLGKHVNPRSPPHYLRFLSKEESWELFSKKVFLEERFPSDLEKIGEQLVDKCLGHPLAIVALAGVLLHKEKTPRCWSRVLSSLSANHTDATSILLKIMELSYNNLPCHLKTCFLYFGLFPRDFEISAKQLVRLWIAEGFVQEKDKETMEEVGKDYLEDLIARNFVQVCKRHLDGTVKACRVHDLLHKICVLKAKEEKFLEVRAFKSSTALPSNLSRLGVHSSMLNYISSNPASSTLRSMLCFGLDERPLSLKEWKLIYKRFPLLRVLASWNVGIEVIPDDIHKLIHLRYLGLKSLTAKTLPASISNLWNLQTLVVNAPCSNCPLLNIWKMKELRHLHFHRQLRLSEPPKKVEDDSGEVLMNLQTLYCISPDNCTENVFSMLPNLLKLGIYGNLEEHRLSKKFQHFSKLNRLLTLKLERDRSCKQLDSLRYVEFPPNLSKLTLVETQLLEDPMDILGQLPNLQVLILKNAAYNGRNLNCCSNGFPKLEVLKLINLAIRSWNISQGSMARLRSVVISRCGLLEGLPSALRNMPALQELELSYHAQLVNEAREIEMSRGKEQFKLVIFQS</sequence>
<dbReference type="PANTHER" id="PTHR23155">
    <property type="entry name" value="DISEASE RESISTANCE PROTEIN RP"/>
    <property type="match status" value="1"/>
</dbReference>
<keyword evidence="4" id="KW-0547">Nucleotide-binding</keyword>
<evidence type="ECO:0000256" key="6">
    <source>
        <dbReference type="ARBA" id="ARBA00022840"/>
    </source>
</evidence>
<feature type="domain" description="Disease resistance protein winged helix" evidence="8">
    <location>
        <begin position="414"/>
        <end position="484"/>
    </location>
</feature>